<evidence type="ECO:0000313" key="1">
    <source>
        <dbReference type="EMBL" id="KAK9879456.1"/>
    </source>
</evidence>
<gene>
    <name evidence="1" type="ORF">WA026_006527</name>
</gene>
<organism evidence="1 2">
    <name type="scientific">Henosepilachna vigintioctopunctata</name>
    <dbReference type="NCBI Taxonomy" id="420089"/>
    <lineage>
        <taxon>Eukaryota</taxon>
        <taxon>Metazoa</taxon>
        <taxon>Ecdysozoa</taxon>
        <taxon>Arthropoda</taxon>
        <taxon>Hexapoda</taxon>
        <taxon>Insecta</taxon>
        <taxon>Pterygota</taxon>
        <taxon>Neoptera</taxon>
        <taxon>Endopterygota</taxon>
        <taxon>Coleoptera</taxon>
        <taxon>Polyphaga</taxon>
        <taxon>Cucujiformia</taxon>
        <taxon>Coccinelloidea</taxon>
        <taxon>Coccinellidae</taxon>
        <taxon>Epilachninae</taxon>
        <taxon>Epilachnini</taxon>
        <taxon>Henosepilachna</taxon>
    </lineage>
</organism>
<evidence type="ECO:0000313" key="2">
    <source>
        <dbReference type="Proteomes" id="UP001431783"/>
    </source>
</evidence>
<accession>A0AAW1UF90</accession>
<dbReference type="EMBL" id="JARQZJ010000062">
    <property type="protein sequence ID" value="KAK9879456.1"/>
    <property type="molecule type" value="Genomic_DNA"/>
</dbReference>
<sequence length="141" mass="15665">MEQTSCHHCLEVLGHVDHWTTENRERSYNEAFRKNGSYRTPHMSTASVIITLHHLNIRQYGGLFGMPSNDTSQRICDAMRQFDSPTAHVAPPSVPPEVFFLQQVWRAPGLRGPVLPPCRQSGLRTGLDQVAQELSGGADGA</sequence>
<dbReference type="AlphaFoldDB" id="A0AAW1UF90"/>
<proteinExistence type="predicted"/>
<keyword evidence="2" id="KW-1185">Reference proteome</keyword>
<evidence type="ECO:0008006" key="3">
    <source>
        <dbReference type="Google" id="ProtNLM"/>
    </source>
</evidence>
<name>A0AAW1UF90_9CUCU</name>
<dbReference type="Proteomes" id="UP001431783">
    <property type="component" value="Unassembled WGS sequence"/>
</dbReference>
<reference evidence="1 2" key="1">
    <citation type="submission" date="2023-03" db="EMBL/GenBank/DDBJ databases">
        <title>Genome insight into feeding habits of ladybird beetles.</title>
        <authorList>
            <person name="Li H.-S."/>
            <person name="Huang Y.-H."/>
            <person name="Pang H."/>
        </authorList>
    </citation>
    <scope>NUCLEOTIDE SEQUENCE [LARGE SCALE GENOMIC DNA]</scope>
    <source>
        <strain evidence="1">SYSU_2023b</strain>
        <tissue evidence="1">Whole body</tissue>
    </source>
</reference>
<protein>
    <recommendedName>
        <fullName evidence="3">Transposase</fullName>
    </recommendedName>
</protein>
<comment type="caution">
    <text evidence="1">The sequence shown here is derived from an EMBL/GenBank/DDBJ whole genome shotgun (WGS) entry which is preliminary data.</text>
</comment>